<reference evidence="1 2" key="1">
    <citation type="journal article" date="2018" name="Front. Plant Sci.">
        <title>Red Clover (Trifolium pratense) and Zigzag Clover (T. medium) - A Picture of Genomic Similarities and Differences.</title>
        <authorList>
            <person name="Dluhosova J."/>
            <person name="Istvanek J."/>
            <person name="Nedelnik J."/>
            <person name="Repkova J."/>
        </authorList>
    </citation>
    <scope>NUCLEOTIDE SEQUENCE [LARGE SCALE GENOMIC DNA]</scope>
    <source>
        <strain evidence="2">cv. 10/8</strain>
        <tissue evidence="1">Leaf</tissue>
    </source>
</reference>
<protein>
    <submittedName>
        <fullName evidence="1">Uncharacterized protein</fullName>
    </submittedName>
</protein>
<organism evidence="1 2">
    <name type="scientific">Trifolium medium</name>
    <dbReference type="NCBI Taxonomy" id="97028"/>
    <lineage>
        <taxon>Eukaryota</taxon>
        <taxon>Viridiplantae</taxon>
        <taxon>Streptophyta</taxon>
        <taxon>Embryophyta</taxon>
        <taxon>Tracheophyta</taxon>
        <taxon>Spermatophyta</taxon>
        <taxon>Magnoliopsida</taxon>
        <taxon>eudicotyledons</taxon>
        <taxon>Gunneridae</taxon>
        <taxon>Pentapetalae</taxon>
        <taxon>rosids</taxon>
        <taxon>fabids</taxon>
        <taxon>Fabales</taxon>
        <taxon>Fabaceae</taxon>
        <taxon>Papilionoideae</taxon>
        <taxon>50 kb inversion clade</taxon>
        <taxon>NPAAA clade</taxon>
        <taxon>Hologalegina</taxon>
        <taxon>IRL clade</taxon>
        <taxon>Trifolieae</taxon>
        <taxon>Trifolium</taxon>
    </lineage>
</organism>
<accession>A0A392UYE9</accession>
<sequence length="55" mass="6119">MRVPLPVGLDKPPPLDIYDGSTDPDDHIENIEAVLDFRGVQGSIKCKLFPTTLRK</sequence>
<name>A0A392UYE9_9FABA</name>
<proteinExistence type="predicted"/>
<keyword evidence="2" id="KW-1185">Reference proteome</keyword>
<dbReference type="AlphaFoldDB" id="A0A392UYE9"/>
<dbReference type="EMBL" id="LXQA011009366">
    <property type="protein sequence ID" value="MCI81038.1"/>
    <property type="molecule type" value="Genomic_DNA"/>
</dbReference>
<evidence type="ECO:0000313" key="1">
    <source>
        <dbReference type="EMBL" id="MCI81038.1"/>
    </source>
</evidence>
<comment type="caution">
    <text evidence="1">The sequence shown here is derived from an EMBL/GenBank/DDBJ whole genome shotgun (WGS) entry which is preliminary data.</text>
</comment>
<feature type="non-terminal residue" evidence="1">
    <location>
        <position position="55"/>
    </location>
</feature>
<evidence type="ECO:0000313" key="2">
    <source>
        <dbReference type="Proteomes" id="UP000265520"/>
    </source>
</evidence>
<dbReference type="Proteomes" id="UP000265520">
    <property type="component" value="Unassembled WGS sequence"/>
</dbReference>